<gene>
    <name evidence="8" type="ORF">PH603_01550</name>
</gene>
<feature type="transmembrane region" description="Helical" evidence="7">
    <location>
        <begin position="34"/>
        <end position="54"/>
    </location>
</feature>
<feature type="transmembrane region" description="Helical" evidence="7">
    <location>
        <begin position="66"/>
        <end position="84"/>
    </location>
</feature>
<dbReference type="Pfam" id="PF03547">
    <property type="entry name" value="Mem_trans"/>
    <property type="match status" value="1"/>
</dbReference>
<dbReference type="GO" id="GO:0055085">
    <property type="term" value="P:transmembrane transport"/>
    <property type="evidence" value="ECO:0007669"/>
    <property type="project" value="InterPro"/>
</dbReference>
<reference evidence="8" key="1">
    <citation type="submission" date="2023-01" db="EMBL/GenBank/DDBJ databases">
        <title>The genome sequence of Kordiimonadaceae bacterium 6D33.</title>
        <authorList>
            <person name="Liu Y."/>
        </authorList>
    </citation>
    <scope>NUCLEOTIDE SEQUENCE</scope>
    <source>
        <strain evidence="8">6D33</strain>
    </source>
</reference>
<evidence type="ECO:0000256" key="5">
    <source>
        <dbReference type="ARBA" id="ARBA00022989"/>
    </source>
</evidence>
<evidence type="ECO:0000256" key="7">
    <source>
        <dbReference type="SAM" id="Phobius"/>
    </source>
</evidence>
<dbReference type="EMBL" id="CP116805">
    <property type="protein sequence ID" value="WCL54442.1"/>
    <property type="molecule type" value="Genomic_DNA"/>
</dbReference>
<dbReference type="KEGG" id="gso:PH603_01550"/>
<evidence type="ECO:0000256" key="1">
    <source>
        <dbReference type="ARBA" id="ARBA00004141"/>
    </source>
</evidence>
<accession>A0AAE9XQN0</accession>
<keyword evidence="5 7" id="KW-1133">Transmembrane helix</keyword>
<feature type="transmembrane region" description="Helical" evidence="7">
    <location>
        <begin position="127"/>
        <end position="146"/>
    </location>
</feature>
<dbReference type="GO" id="GO:0016020">
    <property type="term" value="C:membrane"/>
    <property type="evidence" value="ECO:0007669"/>
    <property type="project" value="UniProtKB-SubCell"/>
</dbReference>
<dbReference type="InterPro" id="IPR004776">
    <property type="entry name" value="Mem_transp_PIN-like"/>
</dbReference>
<keyword evidence="6 7" id="KW-0472">Membrane</keyword>
<keyword evidence="4 7" id="KW-0812">Transmembrane</keyword>
<feature type="transmembrane region" description="Helical" evidence="7">
    <location>
        <begin position="256"/>
        <end position="275"/>
    </location>
</feature>
<feature type="transmembrane region" description="Helical" evidence="7">
    <location>
        <begin position="232"/>
        <end position="250"/>
    </location>
</feature>
<keyword evidence="2" id="KW-0813">Transport</keyword>
<sequence>MAGILTIIAPVFLAMMLGYGLGRRGLFDESVTPALMRYVMLIAVPCLLFHSIAVRPLPGGHEMLMVGGYYGTLALVYIASMFITRFTFGSNLAEQGVFALSVCFANGMFIGYPIIEGQFGVEGVRLYLMILAFHSLTLVTATTLVMERAKAGAVSPAMIRATAISVVSNPILMALGTALVWTGLEIPVPAWLDRLTGLFGASAAPVGLFAGGLSLAGVSIAGDLRPALTATALKLLGLPVAVYAMLHFVLDLPPLWVGVATVMAALPTGIIPYTIAARYQTAPRRTASTVLISTGLSAITLVVLLSLL</sequence>
<feature type="transmembrane region" description="Helical" evidence="7">
    <location>
        <begin position="287"/>
        <end position="307"/>
    </location>
</feature>
<evidence type="ECO:0000256" key="2">
    <source>
        <dbReference type="ARBA" id="ARBA00022448"/>
    </source>
</evidence>
<evidence type="ECO:0000256" key="4">
    <source>
        <dbReference type="ARBA" id="ARBA00022692"/>
    </source>
</evidence>
<feature type="transmembrane region" description="Helical" evidence="7">
    <location>
        <begin position="196"/>
        <end position="220"/>
    </location>
</feature>
<protein>
    <submittedName>
        <fullName evidence="8">AEC family transporter</fullName>
    </submittedName>
</protein>
<keyword evidence="3" id="KW-1003">Cell membrane</keyword>
<dbReference type="Proteomes" id="UP001217500">
    <property type="component" value="Chromosome"/>
</dbReference>
<dbReference type="PANTHER" id="PTHR36838:SF3">
    <property type="entry name" value="TRANSPORTER AUXIN EFFLUX CARRIER EC FAMILY"/>
    <property type="match status" value="1"/>
</dbReference>
<organism evidence="8 9">
    <name type="scientific">Gimibacter soli</name>
    <dbReference type="NCBI Taxonomy" id="3024400"/>
    <lineage>
        <taxon>Bacteria</taxon>
        <taxon>Pseudomonadati</taxon>
        <taxon>Pseudomonadota</taxon>
        <taxon>Alphaproteobacteria</taxon>
        <taxon>Kordiimonadales</taxon>
        <taxon>Temperatibacteraceae</taxon>
        <taxon>Gimibacter</taxon>
    </lineage>
</organism>
<feature type="transmembrane region" description="Helical" evidence="7">
    <location>
        <begin position="6"/>
        <end position="22"/>
    </location>
</feature>
<evidence type="ECO:0000313" key="8">
    <source>
        <dbReference type="EMBL" id="WCL54442.1"/>
    </source>
</evidence>
<evidence type="ECO:0000256" key="3">
    <source>
        <dbReference type="ARBA" id="ARBA00022475"/>
    </source>
</evidence>
<dbReference type="RefSeq" id="WP_289504161.1">
    <property type="nucleotide sequence ID" value="NZ_CP116805.1"/>
</dbReference>
<feature type="transmembrane region" description="Helical" evidence="7">
    <location>
        <begin position="158"/>
        <end position="184"/>
    </location>
</feature>
<name>A0AAE9XQN0_9PROT</name>
<proteinExistence type="predicted"/>
<dbReference type="AlphaFoldDB" id="A0AAE9XQN0"/>
<dbReference type="PANTHER" id="PTHR36838">
    <property type="entry name" value="AUXIN EFFLUX CARRIER FAMILY PROTEIN"/>
    <property type="match status" value="1"/>
</dbReference>
<feature type="transmembrane region" description="Helical" evidence="7">
    <location>
        <begin position="96"/>
        <end position="115"/>
    </location>
</feature>
<keyword evidence="9" id="KW-1185">Reference proteome</keyword>
<evidence type="ECO:0000256" key="6">
    <source>
        <dbReference type="ARBA" id="ARBA00023136"/>
    </source>
</evidence>
<comment type="subcellular location">
    <subcellularLocation>
        <location evidence="1">Membrane</location>
        <topology evidence="1">Multi-pass membrane protein</topology>
    </subcellularLocation>
</comment>
<evidence type="ECO:0000313" key="9">
    <source>
        <dbReference type="Proteomes" id="UP001217500"/>
    </source>
</evidence>